<dbReference type="InterPro" id="IPR024370">
    <property type="entry name" value="PBP_domain"/>
</dbReference>
<dbReference type="Pfam" id="PF12849">
    <property type="entry name" value="PBP_like_2"/>
    <property type="match status" value="1"/>
</dbReference>
<keyword evidence="5" id="KW-1185">Reference proteome</keyword>
<evidence type="ECO:0000313" key="5">
    <source>
        <dbReference type="Proteomes" id="UP000438196"/>
    </source>
</evidence>
<dbReference type="InterPro" id="IPR050962">
    <property type="entry name" value="Phosphate-bind_PstS"/>
</dbReference>
<dbReference type="RefSeq" id="WP_155582221.1">
    <property type="nucleotide sequence ID" value="NZ_JBHSTH010000021.1"/>
</dbReference>
<organism evidence="4 5">
    <name type="scientific">Pseudomonas spelaei</name>
    <dbReference type="NCBI Taxonomy" id="1055469"/>
    <lineage>
        <taxon>Bacteria</taxon>
        <taxon>Pseudomonadati</taxon>
        <taxon>Pseudomonadota</taxon>
        <taxon>Gammaproteobacteria</taxon>
        <taxon>Pseudomonadales</taxon>
        <taxon>Pseudomonadaceae</taxon>
        <taxon>Pseudomonas</taxon>
    </lineage>
</organism>
<dbReference type="AlphaFoldDB" id="A0A6I3W9I2"/>
<dbReference type="PANTHER" id="PTHR42996:SF1">
    <property type="entry name" value="PHOSPHATE-BINDING PROTEIN PSTS"/>
    <property type="match status" value="1"/>
</dbReference>
<evidence type="ECO:0000256" key="2">
    <source>
        <dbReference type="SAM" id="SignalP"/>
    </source>
</evidence>
<gene>
    <name evidence="4" type="ORF">GNF76_05820</name>
</gene>
<accession>A0A6I3W9I2</accession>
<dbReference type="Gene3D" id="3.40.190.10">
    <property type="entry name" value="Periplasmic binding protein-like II"/>
    <property type="match status" value="2"/>
</dbReference>
<proteinExistence type="inferred from homology"/>
<name>A0A6I3W9I2_9PSED</name>
<protein>
    <submittedName>
        <fullName evidence="4">Protein disulfide reductase</fullName>
    </submittedName>
</protein>
<evidence type="ECO:0000256" key="1">
    <source>
        <dbReference type="ARBA" id="ARBA00008725"/>
    </source>
</evidence>
<dbReference type="Proteomes" id="UP000438196">
    <property type="component" value="Unassembled WGS sequence"/>
</dbReference>
<dbReference type="PANTHER" id="PTHR42996">
    <property type="entry name" value="PHOSPHATE-BINDING PROTEIN PSTS"/>
    <property type="match status" value="1"/>
</dbReference>
<keyword evidence="2" id="KW-0732">Signal</keyword>
<dbReference type="SUPFAM" id="SSF53850">
    <property type="entry name" value="Periplasmic binding protein-like II"/>
    <property type="match status" value="1"/>
</dbReference>
<sequence>MFKCNVLAVSISLAALCAAQAAMADINGGGSTLPQPLYQTAGVLTAGFAPYIGVGSGKGKLAFLNNDYSQFVPGVINKNVHWAASDSKLTAAELSTYRANHGEAWGPLIQVPAAATSIAIPFNKAGAAAVDLSINALCGVFSGRLTQWDQIPSSGRTGNLTVVYPAQSSGTTELFTRVLNAKCNETGRFSVTTNFAASYSGGLPVGAVGAITSQGVMDAMNAADGRITFMSPAYAASTLAGLDDATKVARVAGVSPAPANIAAAIATVAPPAVSDRLNPNAWVPVFAATSNPLDPSVVPYPSSGYPILGFTNLIFSQCYADATETAQVRAFFARHYGALVSNNVAINNNRLVPLPVYWKNAVRETFITAASGLSIGNPNVCTGLGRPL</sequence>
<feature type="chain" id="PRO_5026100528" evidence="2">
    <location>
        <begin position="25"/>
        <end position="388"/>
    </location>
</feature>
<comment type="similarity">
    <text evidence="1">Belongs to the PstS family.</text>
</comment>
<feature type="signal peptide" evidence="2">
    <location>
        <begin position="1"/>
        <end position="24"/>
    </location>
</feature>
<feature type="domain" description="PBP" evidence="3">
    <location>
        <begin position="25"/>
        <end position="239"/>
    </location>
</feature>
<dbReference type="OrthoDB" id="9801510at2"/>
<reference evidence="4 5" key="1">
    <citation type="submission" date="2019-11" db="EMBL/GenBank/DDBJ databases">
        <title>Pseudomonas karstica sp. nov. and Pseudomonas spelaei sp. nov. from karst caves.</title>
        <authorList>
            <person name="Zeman M."/>
        </authorList>
    </citation>
    <scope>NUCLEOTIDE SEQUENCE [LARGE SCALE GENOMIC DNA]</scope>
    <source>
        <strain evidence="4 5">CCM 7893</strain>
    </source>
</reference>
<evidence type="ECO:0000259" key="3">
    <source>
        <dbReference type="Pfam" id="PF12849"/>
    </source>
</evidence>
<dbReference type="EMBL" id="WNNK01000003">
    <property type="protein sequence ID" value="MUF03842.1"/>
    <property type="molecule type" value="Genomic_DNA"/>
</dbReference>
<comment type="caution">
    <text evidence="4">The sequence shown here is derived from an EMBL/GenBank/DDBJ whole genome shotgun (WGS) entry which is preliminary data.</text>
</comment>
<evidence type="ECO:0000313" key="4">
    <source>
        <dbReference type="EMBL" id="MUF03842.1"/>
    </source>
</evidence>